<feature type="compositionally biased region" description="Low complexity" evidence="1">
    <location>
        <begin position="442"/>
        <end position="452"/>
    </location>
</feature>
<name>A0A8H3IT92_9LECA</name>
<evidence type="ECO:0000256" key="1">
    <source>
        <dbReference type="SAM" id="MobiDB-lite"/>
    </source>
</evidence>
<feature type="region of interest" description="Disordered" evidence="1">
    <location>
        <begin position="1231"/>
        <end position="1337"/>
    </location>
</feature>
<feature type="region of interest" description="Disordered" evidence="1">
    <location>
        <begin position="833"/>
        <end position="915"/>
    </location>
</feature>
<keyword evidence="3" id="KW-1185">Reference proteome</keyword>
<dbReference type="InterPro" id="IPR053109">
    <property type="entry name" value="Ser/Thr-Kinase-Related"/>
</dbReference>
<dbReference type="PANTHER" id="PTHR31534:SF3">
    <property type="entry name" value="HPC2-RELATED DOMAIN-CONTAINING PROTEIN"/>
    <property type="match status" value="1"/>
</dbReference>
<feature type="compositionally biased region" description="Low complexity" evidence="1">
    <location>
        <begin position="348"/>
        <end position="363"/>
    </location>
</feature>
<dbReference type="OrthoDB" id="3942920at2759"/>
<proteinExistence type="predicted"/>
<feature type="compositionally biased region" description="Polar residues" evidence="1">
    <location>
        <begin position="57"/>
        <end position="70"/>
    </location>
</feature>
<gene>
    <name evidence="2" type="ORF">GOMPHAMPRED_005823</name>
</gene>
<feature type="compositionally biased region" description="Low complexity" evidence="1">
    <location>
        <begin position="294"/>
        <end position="305"/>
    </location>
</feature>
<dbReference type="Proteomes" id="UP000664169">
    <property type="component" value="Unassembled WGS sequence"/>
</dbReference>
<feature type="compositionally biased region" description="Basic and acidic residues" evidence="1">
    <location>
        <begin position="740"/>
        <end position="759"/>
    </location>
</feature>
<sequence length="1337" mass="135481">MEKIKNLLSPAHTTDEDTMYGEGDNSGKVAGEGSHFGDVKSGSYPTGTSEGVGMTGGSSNVPSDAASTTALKEGVSGPYSETTTGAHSDAIKAAQLATGTTNTSSQGDAGRGLPIYSEMTGHQDNSKATNPYSSHGVDPRVDGSQSHSKKDATLGGGLGSAAAATGYELDKSNRGPEYENVATAPAYATGASQTTATDPIAESSNIGTAVTTGADPRYSSTTSSVPNPETGAAAHSSSIDTTPSAATTSSALPAVSGKTVNEPEHHFGRDAALGTGVGAAGLAAYETGKHHETSTQNTSNTSGTAGSEGSGPLGSLRDLINQKVGAGGSSTTNANATSALHSTTNEPSSTANTGATSTSRSTTQEPSSADASGLGVGSIRPLVDEKTHSTGTGPSSNQLDSSTGATGSGSGRLDDSTGAAGLPTESIRPLVDEKTNTAGIGSSSNQLNSSTSATGLGSGQFDGSTDPDTFATRETATNPSTGDRAGAIASDTSRSAQSDRHYARDTAAGAVAGAGLAGSYDYLRGHNDTTSRTDTAVPGISDPVSTAGPSHISSGAGTSGLANTSSTTRPSDFQSSTPVQPVANETGNEKEHHYGRDAALGAGAAGVGAAAYEHHQHEGYDKAEEKARKEAEKQHEKDIKEAEKQQQKEIKQHEKEVKAAEKQHEKDVKAAEKQHEKELKAQDEELAKAERHRHEKEAAFAGVAGAGAAGIAAHEHNKKDDLGYTSSTTAPYQSGAGDPTQRDRIASIADTRAEGRLHSTDAGVAGATGLGAGGVAAHEHGSDAEPKERKGSILDIFKRHKNDDESHDKHKHGKEAATGAGVLGAGALGAHEYEKHHGSSTGASTIDPARSDPSTDFPQSVSEQKVYRDSLGHFKRDPNERSIEPSSSGAGVIRDGLGHMQPGETTGTSTIPDRTDHSHRGLETAAGGAGLAGAGAFGAHEYEKHHQANTTGTGVTSNTGVGSTVPTTDTSNYTSNTGIGNTATTDATGRDHHHRGLEATAAGAGLAGAGTLGAHEYEKHHHSGTTDTGLTGNTDVGNTVPAANTSNYMSNTGVENTAPTDTIVKDHHRGIEGAAAATGVGAIGAHEYNKHHNTTGAAATESQVNPAYDHPAAGSRLAETTNTSHHHHHHKEEAAAAGAAGGLGAAAIAHDKSATGTTGDLGDSRGWVHEGYVHHKTPADLEAEQRNNTPGLGLFHREGRFHGKEGGAPGAVGVPPSERDAAYIESQKHLPTLHGNTGAHGEERSGTDGTYNAYDGSKHNKLHKDPPAGHPAALAAAGAGTGMGAGMGAETSTAGESNLLHGHHAGSLKDTSDTNVENPKHDPAGMGYDGKTHLNLG</sequence>
<feature type="compositionally biased region" description="Polar residues" evidence="1">
    <location>
        <begin position="218"/>
        <end position="227"/>
    </location>
</feature>
<feature type="compositionally biased region" description="Basic and acidic residues" evidence="1">
    <location>
        <begin position="777"/>
        <end position="792"/>
    </location>
</feature>
<feature type="compositionally biased region" description="Polar residues" evidence="1">
    <location>
        <begin position="190"/>
        <end position="211"/>
    </location>
</feature>
<feature type="compositionally biased region" description="Polar residues" evidence="1">
    <location>
        <begin position="903"/>
        <end position="912"/>
    </location>
</feature>
<feature type="compositionally biased region" description="Basic and acidic residues" evidence="1">
    <location>
        <begin position="865"/>
        <end position="883"/>
    </location>
</feature>
<accession>A0A8H3IT92</accession>
<dbReference type="PANTHER" id="PTHR31534">
    <property type="entry name" value="ATAXIN 7, ISOFORM A"/>
    <property type="match status" value="1"/>
</dbReference>
<feature type="compositionally biased region" description="Basic and acidic residues" evidence="1">
    <location>
        <begin position="612"/>
        <end position="689"/>
    </location>
</feature>
<feature type="compositionally biased region" description="Low complexity" evidence="1">
    <location>
        <begin position="236"/>
        <end position="256"/>
    </location>
</feature>
<feature type="region of interest" description="Disordered" evidence="1">
    <location>
        <begin position="289"/>
        <end position="503"/>
    </location>
</feature>
<comment type="caution">
    <text evidence="2">The sequence shown here is derived from an EMBL/GenBank/DDBJ whole genome shotgun (WGS) entry which is preliminary data.</text>
</comment>
<feature type="region of interest" description="Disordered" evidence="1">
    <location>
        <begin position="185"/>
        <end position="273"/>
    </location>
</feature>
<feature type="compositionally biased region" description="Polar residues" evidence="1">
    <location>
        <begin position="389"/>
        <end position="400"/>
    </location>
</feature>
<feature type="compositionally biased region" description="Polar residues" evidence="1">
    <location>
        <begin position="461"/>
        <end position="481"/>
    </location>
</feature>
<feature type="compositionally biased region" description="Basic and acidic residues" evidence="1">
    <location>
        <begin position="1195"/>
        <end position="1205"/>
    </location>
</feature>
<feature type="region of interest" description="Disordered" evidence="1">
    <location>
        <begin position="948"/>
        <end position="990"/>
    </location>
</feature>
<feature type="region of interest" description="Disordered" evidence="1">
    <location>
        <begin position="1"/>
        <end position="84"/>
    </location>
</feature>
<evidence type="ECO:0000313" key="3">
    <source>
        <dbReference type="Proteomes" id="UP000664169"/>
    </source>
</evidence>
<evidence type="ECO:0000313" key="2">
    <source>
        <dbReference type="EMBL" id="CAF9931088.1"/>
    </source>
</evidence>
<feature type="region of interest" description="Disordered" evidence="1">
    <location>
        <begin position="527"/>
        <end position="592"/>
    </location>
</feature>
<feature type="compositionally biased region" description="Low complexity" evidence="1">
    <location>
        <begin position="949"/>
        <end position="968"/>
    </location>
</feature>
<feature type="compositionally biased region" description="Basic and acidic residues" evidence="1">
    <location>
        <begin position="713"/>
        <end position="722"/>
    </location>
</feature>
<feature type="compositionally biased region" description="Polar residues" evidence="1">
    <location>
        <begin position="852"/>
        <end position="863"/>
    </location>
</feature>
<organism evidence="2 3">
    <name type="scientific">Gomphillus americanus</name>
    <dbReference type="NCBI Taxonomy" id="1940652"/>
    <lineage>
        <taxon>Eukaryota</taxon>
        <taxon>Fungi</taxon>
        <taxon>Dikarya</taxon>
        <taxon>Ascomycota</taxon>
        <taxon>Pezizomycotina</taxon>
        <taxon>Lecanoromycetes</taxon>
        <taxon>OSLEUM clade</taxon>
        <taxon>Ostropomycetidae</taxon>
        <taxon>Ostropales</taxon>
        <taxon>Graphidaceae</taxon>
        <taxon>Gomphilloideae</taxon>
        <taxon>Gomphillus</taxon>
    </lineage>
</organism>
<dbReference type="EMBL" id="CAJPDQ010000037">
    <property type="protein sequence ID" value="CAF9931088.1"/>
    <property type="molecule type" value="Genomic_DNA"/>
</dbReference>
<feature type="compositionally biased region" description="Polar residues" evidence="1">
    <location>
        <begin position="543"/>
        <end position="586"/>
    </location>
</feature>
<feature type="region of interest" description="Disordered" evidence="1">
    <location>
        <begin position="1117"/>
        <end position="1141"/>
    </location>
</feature>
<feature type="compositionally biased region" description="Polar residues" evidence="1">
    <location>
        <begin position="97"/>
        <end position="107"/>
    </location>
</feature>
<feature type="region of interest" description="Disordered" evidence="1">
    <location>
        <begin position="1176"/>
        <end position="1217"/>
    </location>
</feature>
<feature type="compositionally biased region" description="Polar residues" evidence="1">
    <location>
        <begin position="120"/>
        <end position="133"/>
    </location>
</feature>
<feature type="compositionally biased region" description="Basic and acidic residues" evidence="1">
    <location>
        <begin position="1176"/>
        <end position="1185"/>
    </location>
</feature>
<feature type="compositionally biased region" description="Polar residues" evidence="1">
    <location>
        <begin position="969"/>
        <end position="987"/>
    </location>
</feature>
<feature type="region of interest" description="Disordered" evidence="1">
    <location>
        <begin position="97"/>
        <end position="158"/>
    </location>
</feature>
<reference evidence="2" key="1">
    <citation type="submission" date="2021-03" db="EMBL/GenBank/DDBJ databases">
        <authorList>
            <person name="Tagirdzhanova G."/>
        </authorList>
    </citation>
    <scope>NUCLEOTIDE SEQUENCE</scope>
</reference>
<dbReference type="CDD" id="cd06503">
    <property type="entry name" value="ATP-synt_Fo_b"/>
    <property type="match status" value="1"/>
</dbReference>
<feature type="region of interest" description="Disordered" evidence="1">
    <location>
        <begin position="612"/>
        <end position="819"/>
    </location>
</feature>
<feature type="compositionally biased region" description="Polar residues" evidence="1">
    <location>
        <begin position="329"/>
        <end position="347"/>
    </location>
</feature>
<protein>
    <submittedName>
        <fullName evidence="2">Uncharacterized protein</fullName>
    </submittedName>
</protein>